<keyword evidence="4 5" id="KW-0408">Iron</keyword>
<dbReference type="Pfam" id="PF03055">
    <property type="entry name" value="RPE65"/>
    <property type="match status" value="1"/>
</dbReference>
<evidence type="ECO:0000256" key="4">
    <source>
        <dbReference type="ARBA" id="ARBA00023004"/>
    </source>
</evidence>
<organism evidence="7 8">
    <name type="scientific">Rhypophila decipiens</name>
    <dbReference type="NCBI Taxonomy" id="261697"/>
    <lineage>
        <taxon>Eukaryota</taxon>
        <taxon>Fungi</taxon>
        <taxon>Dikarya</taxon>
        <taxon>Ascomycota</taxon>
        <taxon>Pezizomycotina</taxon>
        <taxon>Sordariomycetes</taxon>
        <taxon>Sordariomycetidae</taxon>
        <taxon>Sordariales</taxon>
        <taxon>Naviculisporaceae</taxon>
        <taxon>Rhypophila</taxon>
    </lineage>
</organism>
<comment type="cofactor">
    <cofactor evidence="5">
        <name>Fe(2+)</name>
        <dbReference type="ChEBI" id="CHEBI:29033"/>
    </cofactor>
    <text evidence="5">Binds 1 Fe(2+) ion per subunit.</text>
</comment>
<feature type="compositionally biased region" description="Polar residues" evidence="6">
    <location>
        <begin position="1"/>
        <end position="15"/>
    </location>
</feature>
<dbReference type="PANTHER" id="PTHR10543:SF24">
    <property type="entry name" value="CAROTENOID ISOMEROOXYGENASE"/>
    <property type="match status" value="1"/>
</dbReference>
<evidence type="ECO:0000313" key="7">
    <source>
        <dbReference type="EMBL" id="KAK4207025.1"/>
    </source>
</evidence>
<keyword evidence="3" id="KW-0560">Oxidoreductase</keyword>
<comment type="similarity">
    <text evidence="1">Belongs to the carotenoid oxygenase family.</text>
</comment>
<dbReference type="Proteomes" id="UP001301769">
    <property type="component" value="Unassembled WGS sequence"/>
</dbReference>
<dbReference type="GO" id="GO:0016121">
    <property type="term" value="P:carotene catabolic process"/>
    <property type="evidence" value="ECO:0007669"/>
    <property type="project" value="TreeGrafter"/>
</dbReference>
<dbReference type="GO" id="GO:0010436">
    <property type="term" value="F:carotenoid dioxygenase activity"/>
    <property type="evidence" value="ECO:0007669"/>
    <property type="project" value="TreeGrafter"/>
</dbReference>
<feature type="binding site" evidence="5">
    <location>
        <position position="228"/>
    </location>
    <ligand>
        <name>Fe cation</name>
        <dbReference type="ChEBI" id="CHEBI:24875"/>
        <note>catalytic</note>
    </ligand>
</feature>
<feature type="binding site" evidence="5">
    <location>
        <position position="347"/>
    </location>
    <ligand>
        <name>Fe cation</name>
        <dbReference type="ChEBI" id="CHEBI:24875"/>
        <note>catalytic</note>
    </ligand>
</feature>
<reference evidence="7" key="1">
    <citation type="journal article" date="2023" name="Mol. Phylogenet. Evol.">
        <title>Genome-scale phylogeny and comparative genomics of the fungal order Sordariales.</title>
        <authorList>
            <person name="Hensen N."/>
            <person name="Bonometti L."/>
            <person name="Westerberg I."/>
            <person name="Brannstrom I.O."/>
            <person name="Guillou S."/>
            <person name="Cros-Aarteil S."/>
            <person name="Calhoun S."/>
            <person name="Haridas S."/>
            <person name="Kuo A."/>
            <person name="Mondo S."/>
            <person name="Pangilinan J."/>
            <person name="Riley R."/>
            <person name="LaButti K."/>
            <person name="Andreopoulos B."/>
            <person name="Lipzen A."/>
            <person name="Chen C."/>
            <person name="Yan M."/>
            <person name="Daum C."/>
            <person name="Ng V."/>
            <person name="Clum A."/>
            <person name="Steindorff A."/>
            <person name="Ohm R.A."/>
            <person name="Martin F."/>
            <person name="Silar P."/>
            <person name="Natvig D.O."/>
            <person name="Lalanne C."/>
            <person name="Gautier V."/>
            <person name="Ament-Velasquez S.L."/>
            <person name="Kruys A."/>
            <person name="Hutchinson M.I."/>
            <person name="Powell A.J."/>
            <person name="Barry K."/>
            <person name="Miller A.N."/>
            <person name="Grigoriev I.V."/>
            <person name="Debuchy R."/>
            <person name="Gladieux P."/>
            <person name="Hiltunen Thoren M."/>
            <person name="Johannesson H."/>
        </authorList>
    </citation>
    <scope>NUCLEOTIDE SEQUENCE</scope>
    <source>
        <strain evidence="7">PSN293</strain>
    </source>
</reference>
<dbReference type="GO" id="GO:0046872">
    <property type="term" value="F:metal ion binding"/>
    <property type="evidence" value="ECO:0007669"/>
    <property type="project" value="UniProtKB-KW"/>
</dbReference>
<sequence>MMGSTYIPQGTTTKLSPADREASIKASTDNLRREAFTEWPNDAGFDGLTEHRGPIELSVKGNIPVWAAGSLYRTGPGQCKVDDTKSGTFHVSHWFDGLAHTHRFDIVPPAQSEDGPVKVLYSSRRQSEKLAADIKKKGILRSITFGQRVDPCVGIFSKFASVFSKRQDLVNVAVTVNTSMPSFGPGSVVLGTDASNMCHIDPVTMEPKTFLNQSNLHPELKGHFGAAHGLVDPQTGDYINYNLDFGKQSTYRIFRLDAATAKAHILAVIPYKPAFVHSFFMTQNYIVLCVPVAHYEWNGLKIPWEGNMLDAFKPFDPSEKCRWFVVDLRHGRGLVAEFESPARFFFHTVNAFEEEDSGDIYCEVIDFPNRYIIDGFYYNVLLNRNNAGREYWGKDGQLTKESYPRLCRFRLRKQDFVTGAASLPAPECVMELSGPQAGDFPVINPNYNCKRHRYDYILTSRGLSTFFDSITKVDTDTQEVLRWEGPHGHTPGEAIFVPRPPASAGEVLDEDDGVLLSVILDGPNRTSYLLCLDAKTMTELGTAECGFAVAIGLHGRHVSVSI</sequence>
<dbReference type="AlphaFoldDB" id="A0AAN7B3M9"/>
<name>A0AAN7B3M9_9PEZI</name>
<keyword evidence="7" id="KW-0223">Dioxygenase</keyword>
<evidence type="ECO:0000256" key="6">
    <source>
        <dbReference type="SAM" id="MobiDB-lite"/>
    </source>
</evidence>
<feature type="region of interest" description="Disordered" evidence="6">
    <location>
        <begin position="1"/>
        <end position="21"/>
    </location>
</feature>
<gene>
    <name evidence="7" type="ORF">QBC37DRAFT_328087</name>
</gene>
<evidence type="ECO:0000256" key="5">
    <source>
        <dbReference type="PIRSR" id="PIRSR604294-1"/>
    </source>
</evidence>
<protein>
    <submittedName>
        <fullName evidence="7">Carotenoid cleavage dioxygenase 1</fullName>
    </submittedName>
</protein>
<comment type="caution">
    <text evidence="7">The sequence shown here is derived from an EMBL/GenBank/DDBJ whole genome shotgun (WGS) entry which is preliminary data.</text>
</comment>
<keyword evidence="2 5" id="KW-0479">Metal-binding</keyword>
<accession>A0AAN7B3M9</accession>
<dbReference type="PANTHER" id="PTHR10543">
    <property type="entry name" value="BETA-CAROTENE DIOXYGENASE"/>
    <property type="match status" value="1"/>
</dbReference>
<evidence type="ECO:0000256" key="1">
    <source>
        <dbReference type="ARBA" id="ARBA00006787"/>
    </source>
</evidence>
<evidence type="ECO:0000256" key="2">
    <source>
        <dbReference type="ARBA" id="ARBA00022723"/>
    </source>
</evidence>
<reference evidence="7" key="2">
    <citation type="submission" date="2023-05" db="EMBL/GenBank/DDBJ databases">
        <authorList>
            <consortium name="Lawrence Berkeley National Laboratory"/>
            <person name="Steindorff A."/>
            <person name="Hensen N."/>
            <person name="Bonometti L."/>
            <person name="Westerberg I."/>
            <person name="Brannstrom I.O."/>
            <person name="Guillou S."/>
            <person name="Cros-Aarteil S."/>
            <person name="Calhoun S."/>
            <person name="Haridas S."/>
            <person name="Kuo A."/>
            <person name="Mondo S."/>
            <person name="Pangilinan J."/>
            <person name="Riley R."/>
            <person name="Labutti K."/>
            <person name="Andreopoulos B."/>
            <person name="Lipzen A."/>
            <person name="Chen C."/>
            <person name="Yanf M."/>
            <person name="Daum C."/>
            <person name="Ng V."/>
            <person name="Clum A."/>
            <person name="Ohm R."/>
            <person name="Martin F."/>
            <person name="Silar P."/>
            <person name="Natvig D."/>
            <person name="Lalanne C."/>
            <person name="Gautier V."/>
            <person name="Ament-Velasquez S.L."/>
            <person name="Kruys A."/>
            <person name="Hutchinson M.I."/>
            <person name="Powell A.J."/>
            <person name="Barry K."/>
            <person name="Miller A.N."/>
            <person name="Grigoriev I.V."/>
            <person name="Debuchy R."/>
            <person name="Gladieux P."/>
            <person name="Thoren M.H."/>
            <person name="Johannesson H."/>
        </authorList>
    </citation>
    <scope>NUCLEOTIDE SEQUENCE</scope>
    <source>
        <strain evidence="7">PSN293</strain>
    </source>
</reference>
<proteinExistence type="inferred from homology"/>
<keyword evidence="8" id="KW-1185">Reference proteome</keyword>
<feature type="binding site" evidence="5">
    <location>
        <position position="277"/>
    </location>
    <ligand>
        <name>Fe cation</name>
        <dbReference type="ChEBI" id="CHEBI:24875"/>
        <note>catalytic</note>
    </ligand>
</feature>
<evidence type="ECO:0000256" key="3">
    <source>
        <dbReference type="ARBA" id="ARBA00023002"/>
    </source>
</evidence>
<dbReference type="EMBL" id="MU858326">
    <property type="protein sequence ID" value="KAK4207025.1"/>
    <property type="molecule type" value="Genomic_DNA"/>
</dbReference>
<feature type="binding site" evidence="5">
    <location>
        <position position="554"/>
    </location>
    <ligand>
        <name>Fe cation</name>
        <dbReference type="ChEBI" id="CHEBI:24875"/>
        <note>catalytic</note>
    </ligand>
</feature>
<evidence type="ECO:0000313" key="8">
    <source>
        <dbReference type="Proteomes" id="UP001301769"/>
    </source>
</evidence>
<dbReference type="InterPro" id="IPR004294">
    <property type="entry name" value="Carotenoid_Oase"/>
</dbReference>